<evidence type="ECO:0000313" key="1">
    <source>
        <dbReference type="EMBL" id="KAH0873023.1"/>
    </source>
</evidence>
<accession>A0ABQ7YYM0</accession>
<organism evidence="1 2">
    <name type="scientific">Brassica napus</name>
    <name type="common">Rape</name>
    <dbReference type="NCBI Taxonomy" id="3708"/>
    <lineage>
        <taxon>Eukaryota</taxon>
        <taxon>Viridiplantae</taxon>
        <taxon>Streptophyta</taxon>
        <taxon>Embryophyta</taxon>
        <taxon>Tracheophyta</taxon>
        <taxon>Spermatophyta</taxon>
        <taxon>Magnoliopsida</taxon>
        <taxon>eudicotyledons</taxon>
        <taxon>Gunneridae</taxon>
        <taxon>Pentapetalae</taxon>
        <taxon>rosids</taxon>
        <taxon>malvids</taxon>
        <taxon>Brassicales</taxon>
        <taxon>Brassicaceae</taxon>
        <taxon>Brassiceae</taxon>
        <taxon>Brassica</taxon>
    </lineage>
</organism>
<proteinExistence type="predicted"/>
<protein>
    <submittedName>
        <fullName evidence="1">Uncharacterized protein</fullName>
    </submittedName>
</protein>
<comment type="caution">
    <text evidence="1">The sequence shown here is derived from an EMBL/GenBank/DDBJ whole genome shotgun (WGS) entry which is preliminary data.</text>
</comment>
<keyword evidence="2" id="KW-1185">Reference proteome</keyword>
<reference evidence="1 2" key="1">
    <citation type="submission" date="2021-05" db="EMBL/GenBank/DDBJ databases">
        <title>Genome Assembly of Synthetic Allotetraploid Brassica napus Reveals Homoeologous Exchanges between Subgenomes.</title>
        <authorList>
            <person name="Davis J.T."/>
        </authorList>
    </citation>
    <scope>NUCLEOTIDE SEQUENCE [LARGE SCALE GENOMIC DNA]</scope>
    <source>
        <strain evidence="2">cv. Da-Ae</strain>
        <tissue evidence="1">Seedling</tissue>
    </source>
</reference>
<sequence>MTGSMTVKEYEEYFLKHEVCKTMSEKSLISMYLACLNEKIRNSLKGTNFSTLKKLMECARLAEHLIEQGCMTIEEYKQFFVNHEVLKKHDSNTFISMFRSGLNKDIREALMQKNYSSLEEIIETLLLAENPIDQCSSTIDEYVDFFTKHYEDICDELGNTEFSKLLVTSSNTSDEAVPEMDPDLRDIYGFSDGNDEKEDIYDLDWCMDESEDHCVEEDLTD</sequence>
<dbReference type="Proteomes" id="UP000824890">
    <property type="component" value="Unassembled WGS sequence"/>
</dbReference>
<gene>
    <name evidence="1" type="ORF">HID58_070385</name>
</gene>
<name>A0ABQ7YYM0_BRANA</name>
<evidence type="ECO:0000313" key="2">
    <source>
        <dbReference type="Proteomes" id="UP000824890"/>
    </source>
</evidence>
<dbReference type="EMBL" id="JAGKQM010000016">
    <property type="protein sequence ID" value="KAH0873023.1"/>
    <property type="molecule type" value="Genomic_DNA"/>
</dbReference>